<protein>
    <submittedName>
        <fullName evidence="2">Uncharacterized protein</fullName>
    </submittedName>
</protein>
<proteinExistence type="predicted"/>
<gene>
    <name evidence="2" type="ORF">WJX72_006419</name>
</gene>
<dbReference type="EMBL" id="JALJOR010000002">
    <property type="protein sequence ID" value="KAK9823929.1"/>
    <property type="molecule type" value="Genomic_DNA"/>
</dbReference>
<evidence type="ECO:0000256" key="1">
    <source>
        <dbReference type="SAM" id="MobiDB-lite"/>
    </source>
</evidence>
<reference evidence="2 3" key="1">
    <citation type="journal article" date="2024" name="Nat. Commun.">
        <title>Phylogenomics reveals the evolutionary origins of lichenization in chlorophyte algae.</title>
        <authorList>
            <person name="Puginier C."/>
            <person name="Libourel C."/>
            <person name="Otte J."/>
            <person name="Skaloud P."/>
            <person name="Haon M."/>
            <person name="Grisel S."/>
            <person name="Petersen M."/>
            <person name="Berrin J.G."/>
            <person name="Delaux P.M."/>
            <person name="Dal Grande F."/>
            <person name="Keller J."/>
        </authorList>
    </citation>
    <scope>NUCLEOTIDE SEQUENCE [LARGE SCALE GENOMIC DNA]</scope>
    <source>
        <strain evidence="2 3">SAG 2043</strain>
    </source>
</reference>
<dbReference type="Proteomes" id="UP001489004">
    <property type="component" value="Unassembled WGS sequence"/>
</dbReference>
<feature type="compositionally biased region" description="Basic and acidic residues" evidence="1">
    <location>
        <begin position="103"/>
        <end position="117"/>
    </location>
</feature>
<dbReference type="AlphaFoldDB" id="A0AAW1QQY2"/>
<organism evidence="2 3">
    <name type="scientific">[Myrmecia] bisecta</name>
    <dbReference type="NCBI Taxonomy" id="41462"/>
    <lineage>
        <taxon>Eukaryota</taxon>
        <taxon>Viridiplantae</taxon>
        <taxon>Chlorophyta</taxon>
        <taxon>core chlorophytes</taxon>
        <taxon>Trebouxiophyceae</taxon>
        <taxon>Trebouxiales</taxon>
        <taxon>Trebouxiaceae</taxon>
        <taxon>Myrmecia</taxon>
    </lineage>
</organism>
<feature type="region of interest" description="Disordered" evidence="1">
    <location>
        <begin position="103"/>
        <end position="201"/>
    </location>
</feature>
<keyword evidence="3" id="KW-1185">Reference proteome</keyword>
<name>A0AAW1QQY2_9CHLO</name>
<evidence type="ECO:0000313" key="3">
    <source>
        <dbReference type="Proteomes" id="UP001489004"/>
    </source>
</evidence>
<feature type="region of interest" description="Disordered" evidence="1">
    <location>
        <begin position="376"/>
        <end position="423"/>
    </location>
</feature>
<sequence>MDPASSTRGGAGGWRSMAAAAAAARSAPRSGVINPVLLQAIQAAAKAVQQGRELHEQGVTSADTHIIYSEEHALRHIHREEVEEPPPVLLDIKTTKKRGGRYDFSMREFEDKTKASVEDQDTTPQAEDKVTELPTSLRLPDLPPVPQVQAVQEPPQAEPEPARGSTTPPAEPKSPKSKRGQAKVKAKATKRRSMGDLTRTREPRVAVLVRTLTQARPTREVSSSGQADDDASPWEKWIAERTDRSSKLKHLWLMGNSKDPNCHQGPEPGTLDWYHWLARRIAGEGMDCIWKYGATPASWAQFQAHVRAHPEDWMGPWQRSPEGKWEPHWHGLTENFDTFNLGPYIDGSSNILTRSASSGGDWRYWSTTGRVFTDEAEGFGGLQPESSSDHERSEPGRGNSRRSLVVSRESGKGDNLSRTQSLRRVTETGKLRIAFGRVVNEAEVPPPRPLRRQLTLGMAPKLSISSAAGTLQRIRRRSKSGSEGGAGSAVQARLPLAQANIAKKAATSKSRRGQP</sequence>
<accession>A0AAW1QQY2</accession>
<comment type="caution">
    <text evidence="2">The sequence shown here is derived from an EMBL/GenBank/DDBJ whole genome shotgun (WGS) entry which is preliminary data.</text>
</comment>
<evidence type="ECO:0000313" key="2">
    <source>
        <dbReference type="EMBL" id="KAK9823929.1"/>
    </source>
</evidence>
<feature type="compositionally biased region" description="Basic residues" evidence="1">
    <location>
        <begin position="175"/>
        <end position="192"/>
    </location>
</feature>
<feature type="region of interest" description="Disordered" evidence="1">
    <location>
        <begin position="470"/>
        <end position="494"/>
    </location>
</feature>